<protein>
    <submittedName>
        <fullName evidence="1">Uncharacterized protein</fullName>
    </submittedName>
</protein>
<accession>A0A078BA52</accession>
<dbReference type="Proteomes" id="UP000039865">
    <property type="component" value="Unassembled WGS sequence"/>
</dbReference>
<dbReference type="AlphaFoldDB" id="A0A078BA52"/>
<evidence type="ECO:0000313" key="2">
    <source>
        <dbReference type="Proteomes" id="UP000039865"/>
    </source>
</evidence>
<gene>
    <name evidence="1" type="primary">Contig15378.g16391</name>
    <name evidence="1" type="ORF">STYLEM_20277</name>
</gene>
<organism evidence="1 2">
    <name type="scientific">Stylonychia lemnae</name>
    <name type="common">Ciliate</name>
    <dbReference type="NCBI Taxonomy" id="5949"/>
    <lineage>
        <taxon>Eukaryota</taxon>
        <taxon>Sar</taxon>
        <taxon>Alveolata</taxon>
        <taxon>Ciliophora</taxon>
        <taxon>Intramacronucleata</taxon>
        <taxon>Spirotrichea</taxon>
        <taxon>Stichotrichia</taxon>
        <taxon>Sporadotrichida</taxon>
        <taxon>Oxytrichidae</taxon>
        <taxon>Stylonychinae</taxon>
        <taxon>Stylonychia</taxon>
    </lineage>
</organism>
<dbReference type="EMBL" id="CCKQ01019117">
    <property type="protein sequence ID" value="CDW91126.1"/>
    <property type="molecule type" value="Genomic_DNA"/>
</dbReference>
<sequence length="626" mass="73946">MVESSAKNYTHQGIFIKCDFYQDLNKQLSTFKTKLSPEFLFKSQMNYETYVMPFNPTKEQIINSVREGYQKYNSKQLKLMLVHFCGKAVKKKIGNKDLFYIVVRKNKKNSDEEVVDLEELVKKEIKPVQPIIYVFIYDIYVDKMTFKNDYQVKYFQNGNVYTMNCLYKDFKIKYSLIQYTHQYSLLMADFTSHLLRLQKYDQLIFPSTKDLILSQQQDQKEIYEKIFRFLMKKYQCKEELKEKQQIQTLQDSKVKNTPLSKDLQKPQQINTNQKPQVNQKNDNLIINEEEFQDVPNQFCSLESSTYLFDKQFQSNHWKSLQQYGQLIVAYTNFGIKIIDSSKFNKVVFEQEFQDSNLQDYTYLSATNILVMLLQEAKTNSQLVVQNITDNDILDLKIDNFEEVISIGQVKNAYLAVSYKYITRIYKIGKNQLKRILNINHEVLTIGWGIICSFGNYILLSEQLPYYSNQETVQIQLVTIEESKVTGNLEEGKTSIIKLKDHQINEIADGFYIQNQNEQIKQNKFLCNEIQAYAKDNMLAMLKLNASYPSILEARLIKDSKIELYKNYYAIKFQQHVLIDQSLKGIQNDSIFLIANSEKENKSYLLKFKVDMDYVKRLIDQQMLENF</sequence>
<keyword evidence="2" id="KW-1185">Reference proteome</keyword>
<evidence type="ECO:0000313" key="1">
    <source>
        <dbReference type="EMBL" id="CDW91126.1"/>
    </source>
</evidence>
<proteinExistence type="predicted"/>
<dbReference type="InParanoid" id="A0A078BA52"/>
<name>A0A078BA52_STYLE</name>
<reference evidence="1 2" key="1">
    <citation type="submission" date="2014-06" db="EMBL/GenBank/DDBJ databases">
        <authorList>
            <person name="Swart Estienne"/>
        </authorList>
    </citation>
    <scope>NUCLEOTIDE SEQUENCE [LARGE SCALE GENOMIC DNA]</scope>
    <source>
        <strain evidence="1 2">130c</strain>
    </source>
</reference>